<protein>
    <recommendedName>
        <fullName evidence="2">NADH:ubiquinone reductase (non-electrogenic)</fullName>
        <ecNumber evidence="2">1.6.5.9</ecNumber>
    </recommendedName>
</protein>
<comment type="catalytic activity">
    <reaction evidence="8">
        <text>a quinone + NADH + H(+) = a quinol + NAD(+)</text>
        <dbReference type="Rhea" id="RHEA:46160"/>
        <dbReference type="ChEBI" id="CHEBI:15378"/>
        <dbReference type="ChEBI" id="CHEBI:24646"/>
        <dbReference type="ChEBI" id="CHEBI:57540"/>
        <dbReference type="ChEBI" id="CHEBI:57945"/>
        <dbReference type="ChEBI" id="CHEBI:132124"/>
        <dbReference type="EC" id="1.6.5.9"/>
    </reaction>
</comment>
<evidence type="ECO:0000256" key="6">
    <source>
        <dbReference type="ARBA" id="ARBA00023002"/>
    </source>
</evidence>
<evidence type="ECO:0000259" key="11">
    <source>
        <dbReference type="Pfam" id="PF22366"/>
    </source>
</evidence>
<keyword evidence="9" id="KW-0812">Transmembrane</keyword>
<dbReference type="STRING" id="1817772.A2527_08290"/>
<feature type="transmembrane region" description="Helical" evidence="9">
    <location>
        <begin position="366"/>
        <end position="384"/>
    </location>
</feature>
<comment type="caution">
    <text evidence="12">The sequence shown here is derived from an EMBL/GenBank/DDBJ whole genome shotgun (WGS) entry which is preliminary data.</text>
</comment>
<reference evidence="12 13" key="1">
    <citation type="journal article" date="2016" name="Nat. Commun.">
        <title>Thousands of microbial genomes shed light on interconnected biogeochemical processes in an aquifer system.</title>
        <authorList>
            <person name="Anantharaman K."/>
            <person name="Brown C.T."/>
            <person name="Hug L.A."/>
            <person name="Sharon I."/>
            <person name="Castelle C.J."/>
            <person name="Probst A.J."/>
            <person name="Thomas B.C."/>
            <person name="Singh A."/>
            <person name="Wilkins M.J."/>
            <person name="Karaoz U."/>
            <person name="Brodie E.L."/>
            <person name="Williams K.H."/>
            <person name="Hubbard S.S."/>
            <person name="Banfield J.F."/>
        </authorList>
    </citation>
    <scope>NUCLEOTIDE SEQUENCE [LARGE SCALE GENOMIC DNA]</scope>
</reference>
<dbReference type="SUPFAM" id="SSF51905">
    <property type="entry name" value="FAD/NAD(P)-binding domain"/>
    <property type="match status" value="2"/>
</dbReference>
<dbReference type="PANTHER" id="PTHR43706:SF47">
    <property type="entry name" value="EXTERNAL NADH-UBIQUINONE OXIDOREDUCTASE 1, MITOCHONDRIAL-RELATED"/>
    <property type="match status" value="1"/>
</dbReference>
<keyword evidence="9" id="KW-0472">Membrane</keyword>
<feature type="domain" description="FAD/NAD(P)-binding" evidence="10">
    <location>
        <begin position="4"/>
        <end position="322"/>
    </location>
</feature>
<dbReference type="Pfam" id="PF22366">
    <property type="entry name" value="NDH2_C"/>
    <property type="match status" value="1"/>
</dbReference>
<dbReference type="GO" id="GO:0050136">
    <property type="term" value="F:NADH dehydrogenase (quinone) (non-electrogenic) activity"/>
    <property type="evidence" value="ECO:0007669"/>
    <property type="project" value="UniProtKB-EC"/>
</dbReference>
<dbReference type="EC" id="1.6.5.9" evidence="2"/>
<evidence type="ECO:0000256" key="9">
    <source>
        <dbReference type="SAM" id="Phobius"/>
    </source>
</evidence>
<comment type="similarity">
    <text evidence="1">Belongs to the NADH dehydrogenase family.</text>
</comment>
<keyword evidence="9" id="KW-1133">Transmembrane helix</keyword>
<evidence type="ECO:0000313" key="12">
    <source>
        <dbReference type="EMBL" id="OGG95161.1"/>
    </source>
</evidence>
<name>A0A1F6GAL8_9PROT</name>
<evidence type="ECO:0000256" key="7">
    <source>
        <dbReference type="ARBA" id="ARBA00023027"/>
    </source>
</evidence>
<dbReference type="Proteomes" id="UP000178449">
    <property type="component" value="Unassembled WGS sequence"/>
</dbReference>
<dbReference type="AlphaFoldDB" id="A0A1F6GAL8"/>
<dbReference type="PANTHER" id="PTHR43706">
    <property type="entry name" value="NADH DEHYDROGENASE"/>
    <property type="match status" value="1"/>
</dbReference>
<gene>
    <name evidence="12" type="ORF">A2527_08290</name>
</gene>
<evidence type="ECO:0000256" key="1">
    <source>
        <dbReference type="ARBA" id="ARBA00005272"/>
    </source>
</evidence>
<organism evidence="12 13">
    <name type="scientific">Candidatus Lambdaproteobacteria bacterium RIFOXYD2_FULL_50_16</name>
    <dbReference type="NCBI Taxonomy" id="1817772"/>
    <lineage>
        <taxon>Bacteria</taxon>
        <taxon>Pseudomonadati</taxon>
        <taxon>Pseudomonadota</taxon>
        <taxon>Candidatus Lambdaproteobacteria</taxon>
    </lineage>
</organism>
<dbReference type="Gene3D" id="3.50.50.100">
    <property type="match status" value="1"/>
</dbReference>
<dbReference type="Pfam" id="PF07992">
    <property type="entry name" value="Pyr_redox_2"/>
    <property type="match status" value="1"/>
</dbReference>
<keyword evidence="4" id="KW-0274">FAD</keyword>
<evidence type="ECO:0000256" key="8">
    <source>
        <dbReference type="ARBA" id="ARBA00047599"/>
    </source>
</evidence>
<keyword evidence="6" id="KW-0560">Oxidoreductase</keyword>
<dbReference type="EMBL" id="MFNE01000026">
    <property type="protein sequence ID" value="OGG95161.1"/>
    <property type="molecule type" value="Genomic_DNA"/>
</dbReference>
<feature type="domain" description="External alternative NADH-ubiquinone oxidoreductase-like C-terminal" evidence="11">
    <location>
        <begin position="346"/>
        <end position="401"/>
    </location>
</feature>
<dbReference type="PRINTS" id="PR00368">
    <property type="entry name" value="FADPNR"/>
</dbReference>
<keyword evidence="7" id="KW-0520">NAD</keyword>
<keyword evidence="5" id="KW-0809">Transit peptide</keyword>
<evidence type="ECO:0000313" key="13">
    <source>
        <dbReference type="Proteomes" id="UP000178449"/>
    </source>
</evidence>
<dbReference type="InterPro" id="IPR036188">
    <property type="entry name" value="FAD/NAD-bd_sf"/>
</dbReference>
<keyword evidence="3" id="KW-0285">Flavoprotein</keyword>
<evidence type="ECO:0000256" key="5">
    <source>
        <dbReference type="ARBA" id="ARBA00022946"/>
    </source>
</evidence>
<dbReference type="PRINTS" id="PR00411">
    <property type="entry name" value="PNDRDTASEI"/>
</dbReference>
<dbReference type="InterPro" id="IPR054585">
    <property type="entry name" value="NDH2-like_C"/>
</dbReference>
<sequence length="430" mass="47660">MDTKQVVIVGGGFAGLNVAKGLANKSGVEVTLIDRRNYHLFQPLLYQVAMASLSPAEIAQPIRGLFGGSRNIRVIQSEVTGVDQEGKKVNTDHGDYPYDYLVLACGVQHSYFGHEEWEAFAPGLKTIEQATEIRRRVLTAFEMAEKEKDRQAQKKHLTFVVVGGGPTGVELAGAIGEMSRYTLAEDFWHIDPKLARVILIEAGPRILPSFDPKLASRVARDLEGLGVQVWTSSLVTGVDVDGVDVGEERILCSTVLWGAGVQASRLNKALEVVRDPQGRIVVEPDLSLPGKTEIFVIGDQASFSHYDGKPLPGMAPVAMQEGRKTAKNILAELAGKPRQPFNYLDKGQMATIGKSRAIVEYGPIKLTGFFAWVLWLVIHIYYLLGFKNRLFVMVQWAWAYLSQARGARLIVSKEWRFYQPKPKKEEPKNL</sequence>
<accession>A0A1F6GAL8</accession>
<evidence type="ECO:0000256" key="3">
    <source>
        <dbReference type="ARBA" id="ARBA00022630"/>
    </source>
</evidence>
<proteinExistence type="inferred from homology"/>
<dbReference type="InterPro" id="IPR023753">
    <property type="entry name" value="FAD/NAD-binding_dom"/>
</dbReference>
<evidence type="ECO:0000259" key="10">
    <source>
        <dbReference type="Pfam" id="PF07992"/>
    </source>
</evidence>
<evidence type="ECO:0000256" key="4">
    <source>
        <dbReference type="ARBA" id="ARBA00022827"/>
    </source>
</evidence>
<dbReference type="InterPro" id="IPR045024">
    <property type="entry name" value="NDH-2"/>
</dbReference>
<evidence type="ECO:0000256" key="2">
    <source>
        <dbReference type="ARBA" id="ARBA00012637"/>
    </source>
</evidence>